<feature type="repeat" description="CHCR" evidence="11">
    <location>
        <begin position="423"/>
        <end position="597"/>
    </location>
</feature>
<dbReference type="PROSITE" id="PS50089">
    <property type="entry name" value="ZF_RING_2"/>
    <property type="match status" value="1"/>
</dbReference>
<dbReference type="InterPro" id="IPR000547">
    <property type="entry name" value="Clathrin_H-chain/VPS_repeat"/>
</dbReference>
<comment type="catalytic activity">
    <reaction evidence="9">
        <text>S-ubiquitinyl-[E2 ubiquitin-conjugating enzyme]-L-cysteine + [acceptor protein]-L-lysine = [E2 ubiquitin-conjugating enzyme]-L-cysteine + N(6)-ubiquitinyl-[acceptor protein]-L-lysine.</text>
        <dbReference type="EC" id="2.3.2.27"/>
    </reaction>
</comment>
<evidence type="ECO:0000256" key="7">
    <source>
        <dbReference type="ARBA" id="ARBA00023136"/>
    </source>
</evidence>
<dbReference type="GO" id="GO:0061630">
    <property type="term" value="F:ubiquitin protein ligase activity"/>
    <property type="evidence" value="ECO:0007669"/>
    <property type="project" value="UniProtKB-EC"/>
</dbReference>
<keyword evidence="7 9" id="KW-0472">Membrane</keyword>
<dbReference type="GO" id="GO:0006886">
    <property type="term" value="P:intracellular protein transport"/>
    <property type="evidence" value="ECO:0007669"/>
    <property type="project" value="UniProtKB-UniRule"/>
</dbReference>
<dbReference type="GO" id="GO:0036205">
    <property type="term" value="P:histone catabolic process"/>
    <property type="evidence" value="ECO:0007669"/>
    <property type="project" value="EnsemblFungi"/>
</dbReference>
<dbReference type="GO" id="GO:0006904">
    <property type="term" value="P:vesicle docking involved in exocytosis"/>
    <property type="evidence" value="ECO:0007669"/>
    <property type="project" value="TreeGrafter"/>
</dbReference>
<dbReference type="GeneID" id="34527915"/>
<dbReference type="Proteomes" id="UP000006310">
    <property type="component" value="Chromosome 10"/>
</dbReference>
<keyword evidence="5" id="KW-0862">Zinc</keyword>
<dbReference type="PIRSF" id="PIRSF007860">
    <property type="entry name" value="VPS11"/>
    <property type="match status" value="1"/>
</dbReference>
<dbReference type="Gene3D" id="3.30.40.10">
    <property type="entry name" value="Zinc/RING finger domain, C3HC4 (zinc finger)"/>
    <property type="match status" value="1"/>
</dbReference>
<comment type="subcellular location">
    <subcellularLocation>
        <location evidence="8">Endomembrane system</location>
        <topology evidence="8">Peripheral membrane protein</topology>
        <orientation evidence="8">Cytoplasmic side</orientation>
    </subcellularLocation>
    <subcellularLocation>
        <location evidence="9">Vacuole membrane</location>
        <topology evidence="9">Peripheral membrane protein</topology>
        <orientation evidence="9">Cytoplasmic side</orientation>
    </subcellularLocation>
</comment>
<dbReference type="GO" id="GO:0005829">
    <property type="term" value="C:cytosol"/>
    <property type="evidence" value="ECO:0007669"/>
    <property type="project" value="GOC"/>
</dbReference>
<evidence type="ECO:0000259" key="12">
    <source>
        <dbReference type="PROSITE" id="PS50089"/>
    </source>
</evidence>
<dbReference type="PANTHER" id="PTHR23323:SF24">
    <property type="entry name" value="VACUOLAR PROTEIN SORTING-ASSOCIATED PROTEIN 11 HOMOLOG"/>
    <property type="match status" value="1"/>
</dbReference>
<evidence type="ECO:0000256" key="5">
    <source>
        <dbReference type="ARBA" id="ARBA00022833"/>
    </source>
</evidence>
<evidence type="ECO:0000256" key="1">
    <source>
        <dbReference type="ARBA" id="ARBA00007070"/>
    </source>
</evidence>
<dbReference type="GO" id="GO:0042144">
    <property type="term" value="P:vacuole fusion, non-autophagic"/>
    <property type="evidence" value="ECO:0007669"/>
    <property type="project" value="EnsemblFungi"/>
</dbReference>
<dbReference type="STRING" id="1071383.J7RBA8"/>
<dbReference type="AlphaFoldDB" id="J7RBA8"/>
<dbReference type="GO" id="GO:0032889">
    <property type="term" value="P:regulation of vacuole fusion, non-autophagic"/>
    <property type="evidence" value="ECO:0007669"/>
    <property type="project" value="EnsemblFungi"/>
</dbReference>
<dbReference type="eggNOG" id="KOG2114">
    <property type="taxonomic scope" value="Eukaryota"/>
</dbReference>
<dbReference type="GO" id="GO:0007032">
    <property type="term" value="P:endosome organization"/>
    <property type="evidence" value="ECO:0007669"/>
    <property type="project" value="TreeGrafter"/>
</dbReference>
<comment type="similarity">
    <text evidence="1 9">Belongs to the VPS11 family.</text>
</comment>
<evidence type="ECO:0000256" key="6">
    <source>
        <dbReference type="ARBA" id="ARBA00022927"/>
    </source>
</evidence>
<accession>J7RBA8</accession>
<evidence type="ECO:0000256" key="8">
    <source>
        <dbReference type="ARBA" id="ARBA00029433"/>
    </source>
</evidence>
<dbReference type="GO" id="GO:0099022">
    <property type="term" value="P:vesicle tethering"/>
    <property type="evidence" value="ECO:0007669"/>
    <property type="project" value="EnsemblFungi"/>
</dbReference>
<dbReference type="GO" id="GO:0031901">
    <property type="term" value="C:early endosome membrane"/>
    <property type="evidence" value="ECO:0007669"/>
    <property type="project" value="EnsemblFungi"/>
</dbReference>
<dbReference type="GO" id="GO:0030897">
    <property type="term" value="C:HOPS complex"/>
    <property type="evidence" value="ECO:0007669"/>
    <property type="project" value="UniProtKB-UniRule"/>
</dbReference>
<evidence type="ECO:0000313" key="14">
    <source>
        <dbReference type="Proteomes" id="UP000006310"/>
    </source>
</evidence>
<dbReference type="RefSeq" id="XP_022466405.1">
    <property type="nucleotide sequence ID" value="XM_022610072.1"/>
</dbReference>
<evidence type="ECO:0000256" key="3">
    <source>
        <dbReference type="ARBA" id="ARBA00022723"/>
    </source>
</evidence>
<evidence type="ECO:0000256" key="10">
    <source>
        <dbReference type="PROSITE-ProRule" id="PRU00175"/>
    </source>
</evidence>
<keyword evidence="9" id="KW-0808">Transferase</keyword>
<dbReference type="Pfam" id="PF12451">
    <property type="entry name" value="VPS11_C"/>
    <property type="match status" value="1"/>
</dbReference>
<sequence>MSWKQFQLWESVPLRDPQLGCKEPFYSDPTLSAATTLSSKVAASETTVIIAVAGNIVKLINLNKSKVRAQFVAVTDADYRITKLKIVGHFLLVVAEALGKPLLLTFYKVDLILASTNGSNKGKPKLSYHAKVEVKNGNNTYPLSCLDISKDLSCIALGFVNGKIIVVRGDLARDRGSRQRVIYEDANKEAITALSLTKDGTLCFASTLSHILVFNTFGRNRGLPDAVLSETHGCDLNCTSWNGTLQEFVCYTSMAGQQPSLESYKVNNEKTVVQLPETVITSNMTPKRLLVWGDSHSLLVIDEETDSAKNTALSVGKINRVIIIDTRYNIVCFNSIINDPILDILSYSRSEVCLLSTNGVLYRLSQHTFKEQINIVTQREDFSFALQLAQRNKLPTKETQLIHKDFADFLYRKGQLREATEHYIQCLDVVETSEVIFKYGVEGGTSSTNIQNLATYLWALVKSNAASEDHVSLLLIVLIKLKSVDQIDHFLHHFSREGLYSEEILENDIDDDTFFYSNKTLFDLQLVLSLFEESGMFMEAYQLARKFAKDPVVVVSVLLNDLEEPRSTLNYIKSLPVDDTLRIIIKFSKRLLECSPNETNVLLIDVFTGNYKPSEYKSIVEAQSTNKSDPNNENDTLLNFYSYKTFISYMNKTLGYDATPTPQKLTSTYHPPKPSLIFPSFSANPFQFVVFLEACLESYQQFNGFKDDLQTILTTLYDLYLSLAADDIPERRDDWRKKASLVWRQSNNLVKSSEGDDKSSYVSGNGNKVVDNSLMMLIKHMNQLGDTFEEDEEEDEDERNILAIFYSMTLTDGPSKCLNYFKRHCDKEPNLYKSALKYFVSDSAVYNAIGGDDFVRGSVIEPMVRGGLVSVLELLQVLSSSSVAKFGLVQQLLIDYVQTEETESVKNQKLADSYRDELAQKRTKLQELLDSEKPSHIHLKKTSCFMCNSALDLPVVYFKCGHIYHRRCLNEENVKNDESPQFRCPKCVADIETSNKLYEMQKQVGQDAAFLTSVLNSKEGQRDRFKVVTDFIGRGGLEVPLN</sequence>
<comment type="subunit">
    <text evidence="9">Component of the homotypic vacuole fusion and vacuole protein sorting (HOPS) complex. Component of the class C core vacuole/endosome tethering (CORVET) complex.</text>
</comment>
<evidence type="ECO:0000256" key="9">
    <source>
        <dbReference type="PIRNR" id="PIRNR007860"/>
    </source>
</evidence>
<dbReference type="HOGENOM" id="CLU_001287_0_0_1"/>
<dbReference type="Pfam" id="PF23356">
    <property type="entry name" value="TPR_PEP5_VPS11"/>
    <property type="match status" value="1"/>
</dbReference>
<dbReference type="KEGG" id="kng:KNAG_0J00770"/>
<gene>
    <name evidence="13" type="primary">KNAG0J00770</name>
    <name evidence="13" type="ordered locus">KNAG_0J00770</name>
</gene>
<keyword evidence="14" id="KW-1185">Reference proteome</keyword>
<dbReference type="CDD" id="cd16688">
    <property type="entry name" value="RING-H2_Vps11"/>
    <property type="match status" value="1"/>
</dbReference>
<dbReference type="PROSITE" id="PS50236">
    <property type="entry name" value="CHCR"/>
    <property type="match status" value="1"/>
</dbReference>
<reference evidence="13 14" key="1">
    <citation type="journal article" date="2011" name="Proc. Natl. Acad. Sci. U.S.A.">
        <title>Evolutionary erosion of yeast sex chromosomes by mating-type switching accidents.</title>
        <authorList>
            <person name="Gordon J.L."/>
            <person name="Armisen D."/>
            <person name="Proux-Wera E."/>
            <person name="Oheigeartaigh S.S."/>
            <person name="Byrne K.P."/>
            <person name="Wolfe K.H."/>
        </authorList>
    </citation>
    <scope>NUCLEOTIDE SEQUENCE [LARGE SCALE GENOMIC DNA]</scope>
    <source>
        <strain evidence="14">ATCC MYA-139 / BCRC 22969 / CBS 8797 / CCRC 22969 / KCTC 17520 / NBRC 10181 / NCYC 3082</strain>
    </source>
</reference>
<keyword evidence="2 9" id="KW-0813">Transport</keyword>
<dbReference type="InterPro" id="IPR036322">
    <property type="entry name" value="WD40_repeat_dom_sf"/>
</dbReference>
<dbReference type="SUPFAM" id="SSF57850">
    <property type="entry name" value="RING/U-box"/>
    <property type="match status" value="1"/>
</dbReference>
<keyword evidence="9" id="KW-0833">Ubl conjugation pathway</keyword>
<dbReference type="Pfam" id="PF23341">
    <property type="entry name" value="PEP5_VPS11_N"/>
    <property type="match status" value="1"/>
</dbReference>
<dbReference type="EMBL" id="HE978323">
    <property type="protein sequence ID" value="CCK72160.1"/>
    <property type="molecule type" value="Genomic_DNA"/>
</dbReference>
<dbReference type="InterPro" id="IPR024763">
    <property type="entry name" value="VPS11_C"/>
</dbReference>
<dbReference type="InterPro" id="IPR016528">
    <property type="entry name" value="VPS11"/>
</dbReference>
<evidence type="ECO:0000256" key="4">
    <source>
        <dbReference type="ARBA" id="ARBA00022771"/>
    </source>
</evidence>
<protein>
    <recommendedName>
        <fullName evidence="9">E3 ubiquitin-protein ligase PEP5</fullName>
        <ecNumber evidence="9">2.3.2.27</ecNumber>
    </recommendedName>
</protein>
<evidence type="ECO:0000256" key="11">
    <source>
        <dbReference type="PROSITE-ProRule" id="PRU01006"/>
    </source>
</evidence>
<keyword evidence="6 9" id="KW-0653">Protein transport</keyword>
<dbReference type="GO" id="GO:0035091">
    <property type="term" value="F:phosphatidylinositol binding"/>
    <property type="evidence" value="ECO:0007669"/>
    <property type="project" value="EnsemblFungi"/>
</dbReference>
<dbReference type="SUPFAM" id="SSF50978">
    <property type="entry name" value="WD40 repeat-like"/>
    <property type="match status" value="1"/>
</dbReference>
<dbReference type="InterPro" id="IPR057307">
    <property type="entry name" value="PEP5_VPS11_N"/>
</dbReference>
<dbReference type="GO" id="GO:0006895">
    <property type="term" value="P:Golgi to endosome transport"/>
    <property type="evidence" value="ECO:0007669"/>
    <property type="project" value="EnsemblFungi"/>
</dbReference>
<dbReference type="GO" id="GO:0008270">
    <property type="term" value="F:zinc ion binding"/>
    <property type="evidence" value="ECO:0007669"/>
    <property type="project" value="UniProtKB-KW"/>
</dbReference>
<dbReference type="GO" id="GO:0033263">
    <property type="term" value="C:CORVET complex"/>
    <property type="evidence" value="ECO:0007669"/>
    <property type="project" value="UniProtKB-UniRule"/>
</dbReference>
<keyword evidence="3" id="KW-0479">Metal-binding</keyword>
<dbReference type="InterPro" id="IPR001841">
    <property type="entry name" value="Znf_RING"/>
</dbReference>
<proteinExistence type="inferred from homology"/>
<evidence type="ECO:0000256" key="2">
    <source>
        <dbReference type="ARBA" id="ARBA00022448"/>
    </source>
</evidence>
<name>J7RBA8_HUIN7</name>
<dbReference type="GO" id="GO:0035542">
    <property type="term" value="P:regulation of SNARE complex assembly"/>
    <property type="evidence" value="ECO:0007669"/>
    <property type="project" value="EnsemblFungi"/>
</dbReference>
<dbReference type="OMA" id="ENENECP"/>
<dbReference type="SMART" id="SM00184">
    <property type="entry name" value="RING"/>
    <property type="match status" value="1"/>
</dbReference>
<organism evidence="13 14">
    <name type="scientific">Huiozyma naganishii (strain ATCC MYA-139 / BCRC 22969 / CBS 8797 / KCTC 17520 / NBRC 10181 / NCYC 3082 / Yp74L-3)</name>
    <name type="common">Yeast</name>
    <name type="synonym">Kazachstania naganishii</name>
    <dbReference type="NCBI Taxonomy" id="1071383"/>
    <lineage>
        <taxon>Eukaryota</taxon>
        <taxon>Fungi</taxon>
        <taxon>Dikarya</taxon>
        <taxon>Ascomycota</taxon>
        <taxon>Saccharomycotina</taxon>
        <taxon>Saccharomycetes</taxon>
        <taxon>Saccharomycetales</taxon>
        <taxon>Saccharomycetaceae</taxon>
        <taxon>Huiozyma</taxon>
    </lineage>
</organism>
<evidence type="ECO:0000313" key="13">
    <source>
        <dbReference type="EMBL" id="CCK72160.1"/>
    </source>
</evidence>
<reference evidence="14" key="2">
    <citation type="submission" date="2012-08" db="EMBL/GenBank/DDBJ databases">
        <title>Genome sequence of Kazachstania naganishii.</title>
        <authorList>
            <person name="Gordon J.L."/>
            <person name="Armisen D."/>
            <person name="Proux-Wera E."/>
            <person name="OhEigeartaigh S.S."/>
            <person name="Byrne K.P."/>
            <person name="Wolfe K.H."/>
        </authorList>
    </citation>
    <scope>NUCLEOTIDE SEQUENCE [LARGE SCALE GENOMIC DNA]</scope>
    <source>
        <strain evidence="14">ATCC MYA-139 / BCRC 22969 / CBS 8797 / CCRC 22969 / KCTC 17520 / NBRC 10181 / NCYC 3082</strain>
    </source>
</reference>
<feature type="domain" description="RING-type" evidence="12">
    <location>
        <begin position="944"/>
        <end position="987"/>
    </location>
</feature>
<dbReference type="PANTHER" id="PTHR23323">
    <property type="entry name" value="VACUOLAR PROTEIN SORTING-ASSOCIATED PROTEIN"/>
    <property type="match status" value="1"/>
</dbReference>
<keyword evidence="4 10" id="KW-0863">Zinc-finger</keyword>
<dbReference type="GO" id="GO:0045324">
    <property type="term" value="P:late endosome to vacuole transport"/>
    <property type="evidence" value="ECO:0007669"/>
    <property type="project" value="EnsemblFungi"/>
</dbReference>
<dbReference type="GO" id="GO:0000329">
    <property type="term" value="C:fungal-type vacuole membrane"/>
    <property type="evidence" value="ECO:0007669"/>
    <property type="project" value="UniProtKB-UniRule"/>
</dbReference>
<dbReference type="OrthoDB" id="26184at2759"/>
<dbReference type="InterPro" id="IPR057308">
    <property type="entry name" value="CHCR_PEP5_VPS11"/>
</dbReference>
<dbReference type="GO" id="GO:0030674">
    <property type="term" value="F:protein-macromolecule adaptor activity"/>
    <property type="evidence" value="ECO:0007669"/>
    <property type="project" value="TreeGrafter"/>
</dbReference>
<dbReference type="EC" id="2.3.2.27" evidence="9"/>
<dbReference type="InterPro" id="IPR013083">
    <property type="entry name" value="Znf_RING/FYVE/PHD"/>
</dbReference>
<keyword evidence="9" id="KW-0926">Vacuole</keyword>
<dbReference type="Pfam" id="PF17122">
    <property type="entry name" value="zf-C3H2C3"/>
    <property type="match status" value="1"/>
</dbReference>